<feature type="signal peptide" evidence="1">
    <location>
        <begin position="1"/>
        <end position="21"/>
    </location>
</feature>
<name>A0ABS7FN77_9ACTN</name>
<evidence type="ECO:0000313" key="4">
    <source>
        <dbReference type="Proteomes" id="UP000774570"/>
    </source>
</evidence>
<sequence length="280" mass="28288">MRNTVPHARTCAVLLAGTALAAVPAAPAAAAPGQGYVRLAHLSPDTPAVDVYLYAEGAKNPKLVLRHVAYGALSPYQRLGGGRYTVAMRPADASAASKPVLSAHVRVRAGASYTVAGMGPYKGIRLDVLHDTATLPAGRTGLRVIAASLKHPDLKVAAGGRTLIPQVRFGTATPYRTLAPGKVAVKVAAPGARASTRVALAAGTVHTVIALDGAKGLRLLDLRDAAKAAGTAPRGGVDTGLGGTATAGSAAAAGASPWWLAAPALPFGLGLYALRRRRAS</sequence>
<dbReference type="Pfam" id="PF14344">
    <property type="entry name" value="DUF4397"/>
    <property type="match status" value="1"/>
</dbReference>
<organism evidence="3 4">
    <name type="scientific">Actinomadura parmotrematis</name>
    <dbReference type="NCBI Taxonomy" id="2864039"/>
    <lineage>
        <taxon>Bacteria</taxon>
        <taxon>Bacillati</taxon>
        <taxon>Actinomycetota</taxon>
        <taxon>Actinomycetes</taxon>
        <taxon>Streptosporangiales</taxon>
        <taxon>Thermomonosporaceae</taxon>
        <taxon>Actinomadura</taxon>
    </lineage>
</organism>
<comment type="caution">
    <text evidence="3">The sequence shown here is derived from an EMBL/GenBank/DDBJ whole genome shotgun (WGS) entry which is preliminary data.</text>
</comment>
<dbReference type="EMBL" id="JAIBOA010000003">
    <property type="protein sequence ID" value="MBW8481848.1"/>
    <property type="molecule type" value="Genomic_DNA"/>
</dbReference>
<evidence type="ECO:0000256" key="1">
    <source>
        <dbReference type="SAM" id="SignalP"/>
    </source>
</evidence>
<keyword evidence="1" id="KW-0732">Signal</keyword>
<evidence type="ECO:0000313" key="3">
    <source>
        <dbReference type="EMBL" id="MBW8481848.1"/>
    </source>
</evidence>
<accession>A0ABS7FN77</accession>
<gene>
    <name evidence="3" type="ORF">K1Y72_05675</name>
</gene>
<reference evidence="3 4" key="1">
    <citation type="submission" date="2021-07" db="EMBL/GenBank/DDBJ databases">
        <title>Actinomadura sp. PM05-2 isolated from lichen.</title>
        <authorList>
            <person name="Somphong A."/>
            <person name="Phongsopitanun W."/>
            <person name="Tanasupawat S."/>
            <person name="Peongsungnone V."/>
        </authorList>
    </citation>
    <scope>NUCLEOTIDE SEQUENCE [LARGE SCALE GENOMIC DNA]</scope>
    <source>
        <strain evidence="3 4">PM05-2</strain>
    </source>
</reference>
<keyword evidence="4" id="KW-1185">Reference proteome</keyword>
<proteinExistence type="predicted"/>
<dbReference type="RefSeq" id="WP_220163916.1">
    <property type="nucleotide sequence ID" value="NZ_JAIBOA010000003.1"/>
</dbReference>
<dbReference type="InterPro" id="IPR025510">
    <property type="entry name" value="DUF4397"/>
</dbReference>
<protein>
    <submittedName>
        <fullName evidence="3">DUF4397 domain-containing protein</fullName>
    </submittedName>
</protein>
<evidence type="ECO:0000259" key="2">
    <source>
        <dbReference type="Pfam" id="PF14344"/>
    </source>
</evidence>
<feature type="chain" id="PRO_5045050247" evidence="1">
    <location>
        <begin position="22"/>
        <end position="280"/>
    </location>
</feature>
<feature type="domain" description="DUF4397" evidence="2">
    <location>
        <begin position="36"/>
        <end position="156"/>
    </location>
</feature>
<dbReference type="Proteomes" id="UP000774570">
    <property type="component" value="Unassembled WGS sequence"/>
</dbReference>